<accession>A0A4Y3RWK1</accession>
<keyword evidence="1" id="KW-0812">Transmembrane</keyword>
<feature type="transmembrane region" description="Helical" evidence="1">
    <location>
        <begin position="117"/>
        <end position="136"/>
    </location>
</feature>
<evidence type="ECO:0000313" key="2">
    <source>
        <dbReference type="EMBL" id="GEB61103.1"/>
    </source>
</evidence>
<name>A0A4Y3RWK1_9ACTN</name>
<feature type="transmembrane region" description="Helical" evidence="1">
    <location>
        <begin position="6"/>
        <end position="28"/>
    </location>
</feature>
<dbReference type="RefSeq" id="WP_141301265.1">
    <property type="nucleotide sequence ID" value="NZ_BJMN01000051.1"/>
</dbReference>
<gene>
    <name evidence="2" type="ORF">SGA01_67080</name>
</gene>
<feature type="transmembrane region" description="Helical" evidence="1">
    <location>
        <begin position="49"/>
        <end position="68"/>
    </location>
</feature>
<sequence>MATLIGTMILAIGLPAWAGITYVGLVRARRGDALPEPQLPRARRTPVRKAAWTAGLAYLAGGALHLYGLSYLPFLQPEDACWFNAGAMVVPDSSSALPVSLVCHGEEVVPPWVNPGLLVLAVTAVGATVTSIVLALRRPAAQDGAGGQVQGE</sequence>
<keyword evidence="1" id="KW-1133">Transmembrane helix</keyword>
<evidence type="ECO:0000313" key="3">
    <source>
        <dbReference type="Proteomes" id="UP000315226"/>
    </source>
</evidence>
<dbReference type="OrthoDB" id="5197369at2"/>
<proteinExistence type="predicted"/>
<dbReference type="AlphaFoldDB" id="A0A4Y3RWK1"/>
<evidence type="ECO:0000256" key="1">
    <source>
        <dbReference type="SAM" id="Phobius"/>
    </source>
</evidence>
<keyword evidence="3" id="KW-1185">Reference proteome</keyword>
<protein>
    <submittedName>
        <fullName evidence="2">Uncharacterized protein</fullName>
    </submittedName>
</protein>
<keyword evidence="1" id="KW-0472">Membrane</keyword>
<organism evidence="2 3">
    <name type="scientific">Streptomyces gardneri</name>
    <dbReference type="NCBI Taxonomy" id="66892"/>
    <lineage>
        <taxon>Bacteria</taxon>
        <taxon>Bacillati</taxon>
        <taxon>Actinomycetota</taxon>
        <taxon>Actinomycetes</taxon>
        <taxon>Kitasatosporales</taxon>
        <taxon>Streptomycetaceae</taxon>
        <taxon>Streptomyces</taxon>
    </lineage>
</organism>
<dbReference type="Proteomes" id="UP000315226">
    <property type="component" value="Unassembled WGS sequence"/>
</dbReference>
<reference evidence="2 3" key="1">
    <citation type="submission" date="2019-06" db="EMBL/GenBank/DDBJ databases">
        <title>Whole genome shotgun sequence of Streptomyces gardneri NBRC 12865.</title>
        <authorList>
            <person name="Hosoyama A."/>
            <person name="Uohara A."/>
            <person name="Ohji S."/>
            <person name="Ichikawa N."/>
        </authorList>
    </citation>
    <scope>NUCLEOTIDE SEQUENCE [LARGE SCALE GENOMIC DNA]</scope>
    <source>
        <strain evidence="2 3">NBRC 12865</strain>
    </source>
</reference>
<dbReference type="EMBL" id="BJMN01000051">
    <property type="protein sequence ID" value="GEB61103.1"/>
    <property type="molecule type" value="Genomic_DNA"/>
</dbReference>
<comment type="caution">
    <text evidence="2">The sequence shown here is derived from an EMBL/GenBank/DDBJ whole genome shotgun (WGS) entry which is preliminary data.</text>
</comment>